<evidence type="ECO:0000313" key="2">
    <source>
        <dbReference type="Proteomes" id="UP000887013"/>
    </source>
</evidence>
<reference evidence="1" key="1">
    <citation type="submission" date="2020-08" db="EMBL/GenBank/DDBJ databases">
        <title>Multicomponent nature underlies the extraordinary mechanical properties of spider dragline silk.</title>
        <authorList>
            <person name="Kono N."/>
            <person name="Nakamura H."/>
            <person name="Mori M."/>
            <person name="Yoshida Y."/>
            <person name="Ohtoshi R."/>
            <person name="Malay A.D."/>
            <person name="Moran D.A.P."/>
            <person name="Tomita M."/>
            <person name="Numata K."/>
            <person name="Arakawa K."/>
        </authorList>
    </citation>
    <scope>NUCLEOTIDE SEQUENCE</scope>
</reference>
<keyword evidence="2" id="KW-1185">Reference proteome</keyword>
<proteinExistence type="predicted"/>
<accession>A0A8X6TG82</accession>
<dbReference type="EMBL" id="BMAW01103087">
    <property type="protein sequence ID" value="GFT07349.1"/>
    <property type="molecule type" value="Genomic_DNA"/>
</dbReference>
<gene>
    <name evidence="1" type="ORF">NPIL_492871</name>
</gene>
<organism evidence="1 2">
    <name type="scientific">Nephila pilipes</name>
    <name type="common">Giant wood spider</name>
    <name type="synonym">Nephila maculata</name>
    <dbReference type="NCBI Taxonomy" id="299642"/>
    <lineage>
        <taxon>Eukaryota</taxon>
        <taxon>Metazoa</taxon>
        <taxon>Ecdysozoa</taxon>
        <taxon>Arthropoda</taxon>
        <taxon>Chelicerata</taxon>
        <taxon>Arachnida</taxon>
        <taxon>Araneae</taxon>
        <taxon>Araneomorphae</taxon>
        <taxon>Entelegynae</taxon>
        <taxon>Araneoidea</taxon>
        <taxon>Nephilidae</taxon>
        <taxon>Nephila</taxon>
    </lineage>
</organism>
<evidence type="ECO:0000313" key="1">
    <source>
        <dbReference type="EMBL" id="GFT07349.1"/>
    </source>
</evidence>
<sequence>MVLGLESFYSSPLIPLLFQERKESKYHTEKLKFINWVFGSTETNRLSLFRTVITDHRFKDISSRNVQEFSGKFLWDDGALKGLVWSFSSLLHIS</sequence>
<name>A0A8X6TG82_NEPPI</name>
<dbReference type="Proteomes" id="UP000887013">
    <property type="component" value="Unassembled WGS sequence"/>
</dbReference>
<comment type="caution">
    <text evidence="1">The sequence shown here is derived from an EMBL/GenBank/DDBJ whole genome shotgun (WGS) entry which is preliminary data.</text>
</comment>
<protein>
    <submittedName>
        <fullName evidence="1">Uncharacterized protein</fullName>
    </submittedName>
</protein>
<dbReference type="AlphaFoldDB" id="A0A8X6TG82"/>